<organism evidence="1 2">
    <name type="scientific">Lasiodiplodia theobromae</name>
    <dbReference type="NCBI Taxonomy" id="45133"/>
    <lineage>
        <taxon>Eukaryota</taxon>
        <taxon>Fungi</taxon>
        <taxon>Dikarya</taxon>
        <taxon>Ascomycota</taxon>
        <taxon>Pezizomycotina</taxon>
        <taxon>Dothideomycetes</taxon>
        <taxon>Dothideomycetes incertae sedis</taxon>
        <taxon>Botryosphaeriales</taxon>
        <taxon>Botryosphaeriaceae</taxon>
        <taxon>Lasiodiplodia</taxon>
    </lineage>
</organism>
<dbReference type="Proteomes" id="UP000325902">
    <property type="component" value="Unassembled WGS sequence"/>
</dbReference>
<dbReference type="InterPro" id="IPR035994">
    <property type="entry name" value="Nucleoside_phosphorylase_sf"/>
</dbReference>
<dbReference type="AlphaFoldDB" id="A0A5N5D712"/>
<dbReference type="EMBL" id="VCHE01000057">
    <property type="protein sequence ID" value="KAB2573529.1"/>
    <property type="molecule type" value="Genomic_DNA"/>
</dbReference>
<keyword evidence="2" id="KW-1185">Reference proteome</keyword>
<dbReference type="GO" id="GO:0009116">
    <property type="term" value="P:nucleoside metabolic process"/>
    <property type="evidence" value="ECO:0007669"/>
    <property type="project" value="InterPro"/>
</dbReference>
<dbReference type="GO" id="GO:0003824">
    <property type="term" value="F:catalytic activity"/>
    <property type="evidence" value="ECO:0007669"/>
    <property type="project" value="InterPro"/>
</dbReference>
<gene>
    <name evidence="1" type="ORF">DBV05_g7846</name>
</gene>
<dbReference type="PANTHER" id="PTHR46082:SF6">
    <property type="entry name" value="AAA+ ATPASE DOMAIN-CONTAINING PROTEIN-RELATED"/>
    <property type="match status" value="1"/>
</dbReference>
<proteinExistence type="predicted"/>
<dbReference type="OrthoDB" id="3847045at2759"/>
<name>A0A5N5D712_9PEZI</name>
<accession>A0A5N5D712</accession>
<dbReference type="Gene3D" id="3.40.50.1580">
    <property type="entry name" value="Nucleoside phosphorylase domain"/>
    <property type="match status" value="1"/>
</dbReference>
<sequence>MAGHTVVVTKPKQKGKIDTTIAAERLSAKFPNLKLILLVGICGGIPTTENNVRLGDVIISKWVGRYALNARWWPTGSEPRDPPEPRTDTQPMLNQLKKMLESKETNEQFSAMLEKKIADLERQDPALRYPEALHKMLESDDINEHFSTTSAANLEDLQRRDSAYGYPDATDVPLPLSRLHIHRSPSGSTKAQSCGCDSERKFQCDEAKKTTCGELGCDKDSEAARKPKDFKIHAGGFGSEDIMMEGNALRDELGKRGYLAFDMEAAGIMHQSRTLAIKGVANYADTHENKEWRNYAAATAACTAKALIAEFYSRG</sequence>
<reference evidence="1 2" key="1">
    <citation type="journal article" date="2019" name="Sci. Rep.">
        <title>A multi-omics analysis of the grapevine pathogen Lasiodiplodia theobromae reveals that temperature affects the expression of virulence- and pathogenicity-related genes.</title>
        <authorList>
            <person name="Felix C."/>
            <person name="Meneses R."/>
            <person name="Goncalves M.F.M."/>
            <person name="Tilleman L."/>
            <person name="Duarte A.S."/>
            <person name="Jorrin-Novo J.V."/>
            <person name="Van de Peer Y."/>
            <person name="Deforce D."/>
            <person name="Van Nieuwerburgh F."/>
            <person name="Esteves A.C."/>
            <person name="Alves A."/>
        </authorList>
    </citation>
    <scope>NUCLEOTIDE SEQUENCE [LARGE SCALE GENOMIC DNA]</scope>
    <source>
        <strain evidence="1 2">LA-SOL3</strain>
    </source>
</reference>
<evidence type="ECO:0008006" key="3">
    <source>
        <dbReference type="Google" id="ProtNLM"/>
    </source>
</evidence>
<evidence type="ECO:0000313" key="1">
    <source>
        <dbReference type="EMBL" id="KAB2573529.1"/>
    </source>
</evidence>
<dbReference type="SUPFAM" id="SSF53167">
    <property type="entry name" value="Purine and uridine phosphorylases"/>
    <property type="match status" value="1"/>
</dbReference>
<comment type="caution">
    <text evidence="1">The sequence shown here is derived from an EMBL/GenBank/DDBJ whole genome shotgun (WGS) entry which is preliminary data.</text>
</comment>
<dbReference type="PANTHER" id="PTHR46082">
    <property type="entry name" value="ATP/GTP-BINDING PROTEIN-RELATED"/>
    <property type="match status" value="1"/>
</dbReference>
<protein>
    <recommendedName>
        <fullName evidence="3">Nucleoside phosphorylase domain-containing protein</fullName>
    </recommendedName>
</protein>
<evidence type="ECO:0000313" key="2">
    <source>
        <dbReference type="Proteomes" id="UP000325902"/>
    </source>
</evidence>
<dbReference type="InterPro" id="IPR053137">
    <property type="entry name" value="NLR-like"/>
</dbReference>